<feature type="domain" description="DUF4145" evidence="1">
    <location>
        <begin position="130"/>
        <end position="234"/>
    </location>
</feature>
<dbReference type="InterPro" id="IPR025285">
    <property type="entry name" value="DUF4145"/>
</dbReference>
<dbReference type="RefSeq" id="WP_022735812.1">
    <property type="nucleotide sequence ID" value="NZ_PVTZ01000003.1"/>
</dbReference>
<gene>
    <name evidence="2" type="ORF">CLV36_103307</name>
</gene>
<dbReference type="Pfam" id="PF13643">
    <property type="entry name" value="DUF4145"/>
    <property type="match status" value="1"/>
</dbReference>
<dbReference type="EMBL" id="PVTZ01000003">
    <property type="protein sequence ID" value="PRZ16075.1"/>
    <property type="molecule type" value="Genomic_DNA"/>
</dbReference>
<proteinExistence type="predicted"/>
<sequence>MSSFDIQSKQYCHTCKIHTNHHIVTKNGEPVQYVEEILEDDDYVYGEVTYAVVQCKGCDTIGFLRIYNDMDNWQYAHRVKEETGKDIDPNDYYKYPEEPKKESAPIPYNHYESKIKFKHLPEYIKELRSEAIKAYKEDLLYLCATGIRMLVEAICKEKGIPEYKKNEDGSLQTYKDGNPIPNSIKWKIDELHKRGFIQESARDILHQVREMGNASAHDIEKHDLRTIRSALETVELILYTIYELPNQKIYERKTKQNPEDMKGSN</sequence>
<name>A0ABX5EU33_9BACL</name>
<organism evidence="2 3">
    <name type="scientific">Laceyella sediminis</name>
    <dbReference type="NCBI Taxonomy" id="573074"/>
    <lineage>
        <taxon>Bacteria</taxon>
        <taxon>Bacillati</taxon>
        <taxon>Bacillota</taxon>
        <taxon>Bacilli</taxon>
        <taxon>Bacillales</taxon>
        <taxon>Thermoactinomycetaceae</taxon>
        <taxon>Laceyella</taxon>
    </lineage>
</organism>
<comment type="caution">
    <text evidence="2">The sequence shown here is derived from an EMBL/GenBank/DDBJ whole genome shotgun (WGS) entry which is preliminary data.</text>
</comment>
<dbReference type="Proteomes" id="UP000238836">
    <property type="component" value="Unassembled WGS sequence"/>
</dbReference>
<evidence type="ECO:0000313" key="3">
    <source>
        <dbReference type="Proteomes" id="UP000238836"/>
    </source>
</evidence>
<evidence type="ECO:0000259" key="1">
    <source>
        <dbReference type="Pfam" id="PF13643"/>
    </source>
</evidence>
<reference evidence="2 3" key="1">
    <citation type="submission" date="2018-03" db="EMBL/GenBank/DDBJ databases">
        <title>Genomic Encyclopedia of Archaeal and Bacterial Type Strains, Phase II (KMG-II): from individual species to whole genera.</title>
        <authorList>
            <person name="Goeker M."/>
        </authorList>
    </citation>
    <scope>NUCLEOTIDE SEQUENCE [LARGE SCALE GENOMIC DNA]</scope>
    <source>
        <strain evidence="2 3">RHA1</strain>
    </source>
</reference>
<protein>
    <submittedName>
        <fullName evidence="2">Uncharacterized protein DUF4145</fullName>
    </submittedName>
</protein>
<evidence type="ECO:0000313" key="2">
    <source>
        <dbReference type="EMBL" id="PRZ16075.1"/>
    </source>
</evidence>
<keyword evidence="3" id="KW-1185">Reference proteome</keyword>
<accession>A0ABX5EU33</accession>